<name>A0ABW5XD56_9MICO</name>
<dbReference type="RefSeq" id="WP_377466264.1">
    <property type="nucleotide sequence ID" value="NZ_JBHUOP010000003.1"/>
</dbReference>
<keyword evidence="2" id="KW-0472">Membrane</keyword>
<dbReference type="Proteomes" id="UP001597391">
    <property type="component" value="Unassembled WGS sequence"/>
</dbReference>
<feature type="compositionally biased region" description="Basic and acidic residues" evidence="1">
    <location>
        <begin position="1"/>
        <end position="21"/>
    </location>
</feature>
<gene>
    <name evidence="3" type="ORF">ACFSYH_07545</name>
</gene>
<proteinExistence type="predicted"/>
<protein>
    <submittedName>
        <fullName evidence="3">YibE/F family protein</fullName>
    </submittedName>
</protein>
<feature type="transmembrane region" description="Helical" evidence="2">
    <location>
        <begin position="203"/>
        <end position="220"/>
    </location>
</feature>
<feature type="region of interest" description="Disordered" evidence="1">
    <location>
        <begin position="68"/>
        <end position="87"/>
    </location>
</feature>
<feature type="compositionally biased region" description="Low complexity" evidence="1">
    <location>
        <begin position="72"/>
        <end position="87"/>
    </location>
</feature>
<dbReference type="PANTHER" id="PTHR41771">
    <property type="entry name" value="MEMBRANE PROTEIN-RELATED"/>
    <property type="match status" value="1"/>
</dbReference>
<dbReference type="Pfam" id="PF07907">
    <property type="entry name" value="YibE_F"/>
    <property type="match status" value="1"/>
</dbReference>
<organism evidence="3 4">
    <name type="scientific">Populibacterium corticicola</name>
    <dbReference type="NCBI Taxonomy" id="1812826"/>
    <lineage>
        <taxon>Bacteria</taxon>
        <taxon>Bacillati</taxon>
        <taxon>Actinomycetota</taxon>
        <taxon>Actinomycetes</taxon>
        <taxon>Micrococcales</taxon>
        <taxon>Jonesiaceae</taxon>
        <taxon>Populibacterium</taxon>
    </lineage>
</organism>
<reference evidence="4" key="1">
    <citation type="journal article" date="2019" name="Int. J. Syst. Evol. Microbiol.">
        <title>The Global Catalogue of Microorganisms (GCM) 10K type strain sequencing project: providing services to taxonomists for standard genome sequencing and annotation.</title>
        <authorList>
            <consortium name="The Broad Institute Genomics Platform"/>
            <consortium name="The Broad Institute Genome Sequencing Center for Infectious Disease"/>
            <person name="Wu L."/>
            <person name="Ma J."/>
        </authorList>
    </citation>
    <scope>NUCLEOTIDE SEQUENCE [LARGE SCALE GENOMIC DNA]</scope>
    <source>
        <strain evidence="4">KCTC 33576</strain>
    </source>
</reference>
<evidence type="ECO:0000256" key="1">
    <source>
        <dbReference type="SAM" id="MobiDB-lite"/>
    </source>
</evidence>
<feature type="transmembrane region" description="Helical" evidence="2">
    <location>
        <begin position="322"/>
        <end position="340"/>
    </location>
</feature>
<keyword evidence="2" id="KW-1133">Transmembrane helix</keyword>
<feature type="transmembrane region" description="Helical" evidence="2">
    <location>
        <begin position="281"/>
        <end position="300"/>
    </location>
</feature>
<feature type="transmembrane region" description="Helical" evidence="2">
    <location>
        <begin position="253"/>
        <end position="274"/>
    </location>
</feature>
<feature type="region of interest" description="Disordered" evidence="1">
    <location>
        <begin position="1"/>
        <end position="45"/>
    </location>
</feature>
<feature type="transmembrane region" description="Helical" evidence="2">
    <location>
        <begin position="378"/>
        <end position="403"/>
    </location>
</feature>
<feature type="transmembrane region" description="Helical" evidence="2">
    <location>
        <begin position="227"/>
        <end position="247"/>
    </location>
</feature>
<dbReference type="PANTHER" id="PTHR41771:SF1">
    <property type="entry name" value="MEMBRANE PROTEIN"/>
    <property type="match status" value="1"/>
</dbReference>
<keyword evidence="4" id="KW-1185">Reference proteome</keyword>
<accession>A0ABW5XD56</accession>
<dbReference type="EMBL" id="JBHUOP010000003">
    <property type="protein sequence ID" value="MFD2840426.1"/>
    <property type="molecule type" value="Genomic_DNA"/>
</dbReference>
<dbReference type="InterPro" id="IPR012507">
    <property type="entry name" value="YibE_F"/>
</dbReference>
<evidence type="ECO:0000313" key="4">
    <source>
        <dbReference type="Proteomes" id="UP001597391"/>
    </source>
</evidence>
<sequence length="467" mass="49479">MTDQPMRPRDYERPEPAHSDVEPTQTQPHGTGVEGGAGRLPEGVHAVFGGVPPTAAVSPNVDAGVLDGLANGGQAHSHSHAHGPAPRASRGVRIVLAVLLIPMLLASAIGMVVYWPKDPPERGALMTTAPGATIMLGTVTGPLEDEGIPVRIDDEFGGGEIVIQIGGEYASVGIDAGDRVRFQEIPVTDSDTVYVFQDFERRAPIGIMAAGYALLVVLVARWRGFASILGLIVSFLVIVKFTLPALWTGADAIPIALVTSIVVMFFVLYVAHGFTTRTSTALLGTIIGLAVTVLLAAWAVESTNIVMLDDYLVQLNMLDERVSVRSIVLCGMVLAGLGVLNDVTITQASAVWELKTVNPQLGVWELFSRGMRIGRDHIASTVYTITFAYLGAALPMLMLVSLIDQGLWFTLTSGEIAVEVVRTLIGSIGLVLAIPITTFLGALVLTLGRQENAAAEEEERAEAAHAA</sequence>
<keyword evidence="2" id="KW-0812">Transmembrane</keyword>
<evidence type="ECO:0000256" key="2">
    <source>
        <dbReference type="SAM" id="Phobius"/>
    </source>
</evidence>
<evidence type="ECO:0000313" key="3">
    <source>
        <dbReference type="EMBL" id="MFD2840426.1"/>
    </source>
</evidence>
<comment type="caution">
    <text evidence="3">The sequence shown here is derived from an EMBL/GenBank/DDBJ whole genome shotgun (WGS) entry which is preliminary data.</text>
</comment>
<feature type="transmembrane region" description="Helical" evidence="2">
    <location>
        <begin position="423"/>
        <end position="445"/>
    </location>
</feature>
<feature type="transmembrane region" description="Helical" evidence="2">
    <location>
        <begin position="94"/>
        <end position="115"/>
    </location>
</feature>